<evidence type="ECO:0000313" key="2">
    <source>
        <dbReference type="EMBL" id="SFG80011.1"/>
    </source>
</evidence>
<dbReference type="SUPFAM" id="SSF49464">
    <property type="entry name" value="Carboxypeptidase regulatory domain-like"/>
    <property type="match status" value="1"/>
</dbReference>
<dbReference type="Proteomes" id="UP000199642">
    <property type="component" value="Unassembled WGS sequence"/>
</dbReference>
<proteinExistence type="predicted"/>
<protein>
    <submittedName>
        <fullName evidence="2">CarboxypepD_reg-like domain-containing protein</fullName>
    </submittedName>
</protein>
<reference evidence="3" key="1">
    <citation type="submission" date="2016-10" db="EMBL/GenBank/DDBJ databases">
        <authorList>
            <person name="Varghese N."/>
            <person name="Submissions S."/>
        </authorList>
    </citation>
    <scope>NUCLEOTIDE SEQUENCE [LARGE SCALE GENOMIC DNA]</scope>
    <source>
        <strain evidence="3">DSM 19315</strain>
    </source>
</reference>
<feature type="chain" id="PRO_5011647099" evidence="1">
    <location>
        <begin position="31"/>
        <end position="126"/>
    </location>
</feature>
<organism evidence="2 3">
    <name type="scientific">Algoriphagus hitonicola</name>
    <dbReference type="NCBI Taxonomy" id="435880"/>
    <lineage>
        <taxon>Bacteria</taxon>
        <taxon>Pseudomonadati</taxon>
        <taxon>Bacteroidota</taxon>
        <taxon>Cytophagia</taxon>
        <taxon>Cytophagales</taxon>
        <taxon>Cyclobacteriaceae</taxon>
        <taxon>Algoriphagus</taxon>
    </lineage>
</organism>
<dbReference type="STRING" id="435880.SAMN04487988_108105"/>
<dbReference type="Pfam" id="PF13715">
    <property type="entry name" value="CarbopepD_reg_2"/>
    <property type="match status" value="1"/>
</dbReference>
<accession>A0A1I2UYS6</accession>
<feature type="signal peptide" evidence="1">
    <location>
        <begin position="1"/>
        <end position="30"/>
    </location>
</feature>
<dbReference type="InterPro" id="IPR008969">
    <property type="entry name" value="CarboxyPept-like_regulatory"/>
</dbReference>
<evidence type="ECO:0000256" key="1">
    <source>
        <dbReference type="SAM" id="SignalP"/>
    </source>
</evidence>
<dbReference type="OrthoDB" id="827829at2"/>
<dbReference type="EMBL" id="FOPC01000008">
    <property type="protein sequence ID" value="SFG80011.1"/>
    <property type="molecule type" value="Genomic_DNA"/>
</dbReference>
<keyword evidence="3" id="KW-1185">Reference proteome</keyword>
<evidence type="ECO:0000313" key="3">
    <source>
        <dbReference type="Proteomes" id="UP000199642"/>
    </source>
</evidence>
<dbReference type="RefSeq" id="WP_092792002.1">
    <property type="nucleotide sequence ID" value="NZ_FOPC01000008.1"/>
</dbReference>
<keyword evidence="1" id="KW-0732">Signal</keyword>
<gene>
    <name evidence="2" type="ORF">SAMN04487988_108105</name>
</gene>
<dbReference type="AlphaFoldDB" id="A0A1I2UYS6"/>
<name>A0A1I2UYS6_9BACT</name>
<dbReference type="Gene3D" id="2.60.40.1120">
    <property type="entry name" value="Carboxypeptidase-like, regulatory domain"/>
    <property type="match status" value="1"/>
</dbReference>
<sequence>MKTKLKLPGFKNLLLLISLILFVAYHPAQAIEKAKSKQSENLNDPKIRARVIDETDKAMQGIAVLVKGTTTGTVTDKNGFFELNLSKFEKKKVTLVLTYPHYQSKEVKVTLRKLTQDMGQIKMEKE</sequence>